<keyword evidence="3" id="KW-0731">Sigma factor</keyword>
<gene>
    <name evidence="8" type="ORF">CGS26_06345</name>
</gene>
<dbReference type="InterPro" id="IPR013324">
    <property type="entry name" value="RNA_pol_sigma_r3/r4-like"/>
</dbReference>
<evidence type="ECO:0000256" key="3">
    <source>
        <dbReference type="ARBA" id="ARBA00023082"/>
    </source>
</evidence>
<dbReference type="SUPFAM" id="SSF88659">
    <property type="entry name" value="Sigma3 and sigma4 domains of RNA polymerase sigma factors"/>
    <property type="match status" value="1"/>
</dbReference>
<dbReference type="InterPro" id="IPR014284">
    <property type="entry name" value="RNA_pol_sigma-70_dom"/>
</dbReference>
<dbReference type="InterPro" id="IPR007627">
    <property type="entry name" value="RNA_pol_sigma70_r2"/>
</dbReference>
<dbReference type="InterPro" id="IPR013325">
    <property type="entry name" value="RNA_pol_sigma_r2"/>
</dbReference>
<evidence type="ECO:0000313" key="8">
    <source>
        <dbReference type="EMBL" id="QDY31986.1"/>
    </source>
</evidence>
<evidence type="ECO:0000256" key="5">
    <source>
        <dbReference type="ARBA" id="ARBA00023163"/>
    </source>
</evidence>
<dbReference type="PANTHER" id="PTHR43133:SF8">
    <property type="entry name" value="RNA POLYMERASE SIGMA FACTOR HI_1459-RELATED"/>
    <property type="match status" value="1"/>
</dbReference>
<dbReference type="EMBL" id="CP022405">
    <property type="protein sequence ID" value="QDY31986.1"/>
    <property type="molecule type" value="Genomic_DNA"/>
</dbReference>
<evidence type="ECO:0000259" key="6">
    <source>
        <dbReference type="Pfam" id="PF04542"/>
    </source>
</evidence>
<evidence type="ECO:0000256" key="2">
    <source>
        <dbReference type="ARBA" id="ARBA00023015"/>
    </source>
</evidence>
<dbReference type="Gene3D" id="1.10.1740.10">
    <property type="match status" value="1"/>
</dbReference>
<proteinExistence type="inferred from homology"/>
<sequence>MKVPLEGMEKMINKDNFIQGLRYKDLKALDYLVENYSDLGLKVSYSVLNNRQLSEECTNDVLLKIWNNIDAFKGNSENFAKWFVVIAKRHAIDVLRREKRHSCNLELKEDLVYTIDDNTFEQVNKKLEGEALKSSLEMLDKNSKEIIVSRYFKDESLEEISSNLKISKSAVSNRLSRVKKKLMNIFIGGDL</sequence>
<evidence type="ECO:0000256" key="4">
    <source>
        <dbReference type="ARBA" id="ARBA00023125"/>
    </source>
</evidence>
<feature type="domain" description="RNA polymerase sigma-70 region 2" evidence="6">
    <location>
        <begin position="32"/>
        <end position="100"/>
    </location>
</feature>
<dbReference type="Gene3D" id="1.10.10.10">
    <property type="entry name" value="Winged helix-like DNA-binding domain superfamily/Winged helix DNA-binding domain"/>
    <property type="match status" value="1"/>
</dbReference>
<dbReference type="CDD" id="cd06171">
    <property type="entry name" value="Sigma70_r4"/>
    <property type="match status" value="1"/>
</dbReference>
<dbReference type="Pfam" id="PF08281">
    <property type="entry name" value="Sigma70_r4_2"/>
    <property type="match status" value="1"/>
</dbReference>
<dbReference type="NCBIfam" id="TIGR02937">
    <property type="entry name" value="sigma70-ECF"/>
    <property type="match status" value="1"/>
</dbReference>
<dbReference type="InterPro" id="IPR013249">
    <property type="entry name" value="RNA_pol_sigma70_r4_t2"/>
</dbReference>
<feature type="domain" description="RNA polymerase sigma factor 70 region 4 type 2" evidence="7">
    <location>
        <begin position="131"/>
        <end position="182"/>
    </location>
</feature>
<dbReference type="Pfam" id="PF04542">
    <property type="entry name" value="Sigma70_r2"/>
    <property type="match status" value="1"/>
</dbReference>
<evidence type="ECO:0000256" key="1">
    <source>
        <dbReference type="ARBA" id="ARBA00010641"/>
    </source>
</evidence>
<dbReference type="RefSeq" id="WP_003487106.1">
    <property type="nucleotide sequence ID" value="NZ_CP022405.1"/>
</dbReference>
<dbReference type="AlphaFoldDB" id="A0AAE6I4B4"/>
<evidence type="ECO:0000259" key="7">
    <source>
        <dbReference type="Pfam" id="PF08281"/>
    </source>
</evidence>
<comment type="similarity">
    <text evidence="1">Belongs to the sigma-70 factor family. ECF subfamily.</text>
</comment>
<protein>
    <submittedName>
        <fullName evidence="8">RNA polymerase subunit sigma-24</fullName>
    </submittedName>
</protein>
<evidence type="ECO:0000313" key="9">
    <source>
        <dbReference type="Proteomes" id="UP000962161"/>
    </source>
</evidence>
<dbReference type="PANTHER" id="PTHR43133">
    <property type="entry name" value="RNA POLYMERASE ECF-TYPE SIGMA FACTO"/>
    <property type="match status" value="1"/>
</dbReference>
<dbReference type="Proteomes" id="UP000962161">
    <property type="component" value="Chromosome"/>
</dbReference>
<keyword evidence="4" id="KW-0238">DNA-binding</keyword>
<reference evidence="8" key="1">
    <citation type="submission" date="2017-07" db="EMBL/GenBank/DDBJ databases">
        <title>Genome sequencing of BoNT-producing clostridia.</title>
        <authorList>
            <person name="Williamson C."/>
        </authorList>
    </citation>
    <scope>NUCLEOTIDE SEQUENCE</scope>
    <source>
        <strain evidence="8">AM553</strain>
    </source>
</reference>
<dbReference type="InterPro" id="IPR036388">
    <property type="entry name" value="WH-like_DNA-bd_sf"/>
</dbReference>
<dbReference type="GO" id="GO:0016987">
    <property type="term" value="F:sigma factor activity"/>
    <property type="evidence" value="ECO:0007669"/>
    <property type="project" value="UniProtKB-KW"/>
</dbReference>
<dbReference type="InterPro" id="IPR039425">
    <property type="entry name" value="RNA_pol_sigma-70-like"/>
</dbReference>
<accession>A0AAE6I4B4</accession>
<dbReference type="GO" id="GO:0003677">
    <property type="term" value="F:DNA binding"/>
    <property type="evidence" value="ECO:0007669"/>
    <property type="project" value="UniProtKB-KW"/>
</dbReference>
<organism evidence="8 9">
    <name type="scientific">Clostridium sporogenes</name>
    <dbReference type="NCBI Taxonomy" id="1509"/>
    <lineage>
        <taxon>Bacteria</taxon>
        <taxon>Bacillati</taxon>
        <taxon>Bacillota</taxon>
        <taxon>Clostridia</taxon>
        <taxon>Eubacteriales</taxon>
        <taxon>Clostridiaceae</taxon>
        <taxon>Clostridium</taxon>
    </lineage>
</organism>
<keyword evidence="2" id="KW-0805">Transcription regulation</keyword>
<dbReference type="SUPFAM" id="SSF88946">
    <property type="entry name" value="Sigma2 domain of RNA polymerase sigma factors"/>
    <property type="match status" value="1"/>
</dbReference>
<keyword evidence="5" id="KW-0804">Transcription</keyword>
<name>A0AAE6I4B4_CLOSG</name>
<dbReference type="GO" id="GO:0006352">
    <property type="term" value="P:DNA-templated transcription initiation"/>
    <property type="evidence" value="ECO:0007669"/>
    <property type="project" value="InterPro"/>
</dbReference>